<dbReference type="Ensembl" id="ENSSFAT00005032262.1">
    <property type="protein sequence ID" value="ENSSFAP00005031134.1"/>
    <property type="gene ID" value="ENSSFAG00005015808.1"/>
</dbReference>
<keyword evidence="4 11" id="KW-1133">Transmembrane helix</keyword>
<dbReference type="InParanoid" id="A0A672HQD6"/>
<feature type="transmembrane region" description="Helical" evidence="11">
    <location>
        <begin position="530"/>
        <end position="549"/>
    </location>
</feature>
<dbReference type="GO" id="GO:0016020">
    <property type="term" value="C:membrane"/>
    <property type="evidence" value="ECO:0007669"/>
    <property type="project" value="UniProtKB-SubCell"/>
</dbReference>
<feature type="transmembrane region" description="Helical" evidence="11">
    <location>
        <begin position="1140"/>
        <end position="1159"/>
    </location>
</feature>
<dbReference type="SUPFAM" id="SSF82866">
    <property type="entry name" value="Multidrug efflux transporter AcrB transmembrane domain"/>
    <property type="match status" value="2"/>
</dbReference>
<dbReference type="InterPro" id="IPR053958">
    <property type="entry name" value="HMGCR/SNAP/NPC1-like_SSD"/>
</dbReference>
<dbReference type="GeneID" id="115401748"/>
<evidence type="ECO:0000256" key="1">
    <source>
        <dbReference type="ARBA" id="ARBA00004141"/>
    </source>
</evidence>
<dbReference type="GO" id="GO:0007224">
    <property type="term" value="P:smoothened signaling pathway"/>
    <property type="evidence" value="ECO:0007669"/>
    <property type="project" value="TreeGrafter"/>
</dbReference>
<dbReference type="RefSeq" id="XP_029965915.1">
    <property type="nucleotide sequence ID" value="XM_030110055.1"/>
</dbReference>
<evidence type="ECO:0000256" key="10">
    <source>
        <dbReference type="SAM" id="MobiDB-lite"/>
    </source>
</evidence>
<sequence length="1553" mass="172406">MALSDASGDPLPISNGGHHHHYHHPPVSASGNAPPHASDIPDPLSAASRGDCPTSDGDEDATATDSKSQQRSKVAQRAGRPSQHGGAVKQNGSLKTLPSASADSQRPARGPLPSPPPPLRPPPLCCQHCHFHPALCPCGQQDCPLFQPGAAAAAVSSPCACCLSACPYSHPHPPHPSSPLHHHHHPRWQEHLQSQMHPPRISPVRPFRFPKSYAELIADWPVVVLGVCTVLIVVCALVGILVPDLPDFSDPVLGFEPRGTAIGRRLVTWNNMVKNTGYQATLANYPFKYADEQAKNHQEPRWPKDHFDREKRQAEWDFSKDFFCDVPSGSYPRLVFASAEGKSLWSIQAIKSMCNLDNTRVRSHRDYWSICQRTSNASCCPSWTLGNYIAVLTNRSSCQKITERDVSHTLKILRSCAKYYHNGTLGPDCWDMTLRRKDQLKCAGVPRKCTKYNAVYQILHFLVDKDFLSPKSLEHPPPVLKYSMLFSPTEKGKSMMNIYLDNFENWNASDGVTTVTGIEFGIKHDLFQDYLLTDTVYPAIAIAIVLLVMCVYTRSVFITLMTIIAIISSLIVSYFLYRMVFNFEFFPFMNLTVLIILVGIGADDAFVLCDVWNYTKFDKPHAELSETVGVTLQHAALSMFVTSFTTAAAFYANYVSNITAIRCFGIYAGTAILVNYILMVTWLPAVVVLHERYLPSMLPCSKPSHQQGGCCTRVFWAGLCQKASKCLFTVSEASRIFFEKVLPCIVIKLRYLWLFWFLAITVGGAYVVCVNPKMKLPSLELAEFQVFRSSHPFERYDAEYKRLFMFERVHHSEDLHMPITIIWGVTPVDNGDPLNPKNKGKLMLDSTFNMASPAAQLWILNFCQKLRNQSFVFQSDEQDFTSCFIETFKQWMENQDCEEASVYPCCSQSTFPYKQDVFELCIKRAIMELDRSTNYHLDSKTPGPRFDINDTIRAIVLEFQSTYLFTLAYEKMFQFYREVDAWITEELRLAPAGLSHGWFISNLEFYDLQDSLSGGTLVAMALSVAVAFSVMLLTTWNVIISLYAILSIAGTIFVTVGSLVLLGWELNVLESVTISVAVGLSVDFAVHYGVAYRLAPEPDREGKVIFSLSRMGSAIAMAALTTFVAGAMMMPSTVLAYTQLGTFMMLIMCISWAFATFFFQCMCRCLGPQGTCGQIPLPKKLRCQAFDEVTSASPPPQGKSSGLGKYQLDGKGGEVENYELEPLASTQKAEDKPQEEDQLCTQLYNGVPPHHHNSHFSQIHYKGAETGKSGQENGIVAALNTPARCQYSQNTNCSCGDGPPPPQLLQQWTPHSCAQAPKDCHPCPSTAQIFPVSGNAPSLDPVYTHMECRMHYVHCPLTHFHHCSQGRAVPPRQGPAHTCHLRKYCIHAANSQNSSGREQRPTTPAPHPDTGLEPVCGSEGEDKPHRHPTSPDRGAASPPPPHSPPSCPPHAPCPDRRTGTGGENHVSAEACCKVPDSQEKLESIPVTRDESAEKCKRNSRRQRASSASPKKLNCFNRTLKVKCNSASEFHEPKSEASVPPIAIKTNPSSESLC</sequence>
<feature type="compositionally biased region" description="Polar residues" evidence="10">
    <location>
        <begin position="90"/>
        <end position="104"/>
    </location>
</feature>
<dbReference type="Pfam" id="PF12349">
    <property type="entry name" value="Sterol-sensing"/>
    <property type="match status" value="1"/>
</dbReference>
<feature type="transmembrane region" description="Helical" evidence="11">
    <location>
        <begin position="220"/>
        <end position="242"/>
    </location>
</feature>
<evidence type="ECO:0000256" key="8">
    <source>
        <dbReference type="ARBA" id="ARBA00060153"/>
    </source>
</evidence>
<evidence type="ECO:0000256" key="5">
    <source>
        <dbReference type="ARBA" id="ARBA00023136"/>
    </source>
</evidence>
<gene>
    <name evidence="13" type="primary">disp1</name>
</gene>
<dbReference type="OMA" id="NGLLAMC"/>
<dbReference type="RefSeq" id="XP_029965914.1">
    <property type="nucleotide sequence ID" value="XM_030110054.1"/>
</dbReference>
<feature type="compositionally biased region" description="Pro residues" evidence="10">
    <location>
        <begin position="1437"/>
        <end position="1452"/>
    </location>
</feature>
<feature type="transmembrane region" description="Helical" evidence="11">
    <location>
        <begin position="664"/>
        <end position="689"/>
    </location>
</feature>
<evidence type="ECO:0000259" key="12">
    <source>
        <dbReference type="PROSITE" id="PS50156"/>
    </source>
</evidence>
<dbReference type="FunFam" id="1.20.1640.10:FF:000009">
    <property type="entry name" value="Dispatched homolog 1 (Drosophila)"/>
    <property type="match status" value="1"/>
</dbReference>
<reference evidence="13" key="3">
    <citation type="submission" date="2025-09" db="UniProtKB">
        <authorList>
            <consortium name="Ensembl"/>
        </authorList>
    </citation>
    <scope>IDENTIFICATION</scope>
</reference>
<feature type="transmembrane region" description="Helical" evidence="11">
    <location>
        <begin position="1042"/>
        <end position="1064"/>
    </location>
</feature>
<feature type="transmembrane region" description="Helical" evidence="11">
    <location>
        <begin position="1071"/>
        <end position="1091"/>
    </location>
</feature>
<dbReference type="PROSITE" id="PS50156">
    <property type="entry name" value="SSD"/>
    <property type="match status" value="1"/>
</dbReference>
<reference evidence="13" key="1">
    <citation type="submission" date="2019-06" db="EMBL/GenBank/DDBJ databases">
        <authorList>
            <consortium name="Wellcome Sanger Institute Data Sharing"/>
        </authorList>
    </citation>
    <scope>NUCLEOTIDE SEQUENCE [LARGE SCALE GENOMIC DNA]</scope>
</reference>
<evidence type="ECO:0000256" key="4">
    <source>
        <dbReference type="ARBA" id="ARBA00022989"/>
    </source>
</evidence>
<evidence type="ECO:0000256" key="3">
    <source>
        <dbReference type="ARBA" id="ARBA00022692"/>
    </source>
</evidence>
<organism evidence="13 14">
    <name type="scientific">Salarias fasciatus</name>
    <name type="common">Jewelled blenny</name>
    <name type="synonym">Blennius fasciatus</name>
    <dbReference type="NCBI Taxonomy" id="181472"/>
    <lineage>
        <taxon>Eukaryota</taxon>
        <taxon>Metazoa</taxon>
        <taxon>Chordata</taxon>
        <taxon>Craniata</taxon>
        <taxon>Vertebrata</taxon>
        <taxon>Euteleostomi</taxon>
        <taxon>Actinopterygii</taxon>
        <taxon>Neopterygii</taxon>
        <taxon>Teleostei</taxon>
        <taxon>Neoteleostei</taxon>
        <taxon>Acanthomorphata</taxon>
        <taxon>Ovalentaria</taxon>
        <taxon>Blenniimorphae</taxon>
        <taxon>Blenniiformes</taxon>
        <taxon>Blennioidei</taxon>
        <taxon>Blenniidae</taxon>
        <taxon>Salariinae</taxon>
        <taxon>Salarias</taxon>
    </lineage>
</organism>
<feature type="region of interest" description="Disordered" evidence="10">
    <location>
        <begin position="1477"/>
        <end position="1510"/>
    </location>
</feature>
<dbReference type="RefSeq" id="XP_029965916.1">
    <property type="nucleotide sequence ID" value="XM_030110056.1"/>
</dbReference>
<evidence type="ECO:0000256" key="9">
    <source>
        <dbReference type="ARBA" id="ARBA00067561"/>
    </source>
</evidence>
<feature type="compositionally biased region" description="Basic and acidic residues" evidence="10">
    <location>
        <begin position="1477"/>
        <end position="1496"/>
    </location>
</feature>
<keyword evidence="6" id="KW-0325">Glycoprotein</keyword>
<dbReference type="PANTHER" id="PTHR45951:SF4">
    <property type="entry name" value="PROTEIN DISPATCHED HOMOLOG 1"/>
    <property type="match status" value="1"/>
</dbReference>
<evidence type="ECO:0000256" key="7">
    <source>
        <dbReference type="ARBA" id="ARBA00038046"/>
    </source>
</evidence>
<dbReference type="Gene3D" id="1.20.1640.10">
    <property type="entry name" value="Multidrug efflux transporter AcrB transmembrane domain"/>
    <property type="match status" value="2"/>
</dbReference>
<comment type="subcellular location">
    <subcellularLocation>
        <location evidence="1">Membrane</location>
        <topology evidence="1">Multi-pass membrane protein</topology>
    </subcellularLocation>
</comment>
<evidence type="ECO:0000256" key="6">
    <source>
        <dbReference type="ARBA" id="ARBA00023180"/>
    </source>
</evidence>
<dbReference type="Proteomes" id="UP000472267">
    <property type="component" value="Chromosome 15"/>
</dbReference>
<feature type="transmembrane region" description="Helical" evidence="11">
    <location>
        <begin position="588"/>
        <end position="614"/>
    </location>
</feature>
<feature type="region of interest" description="Disordered" evidence="10">
    <location>
        <begin position="1529"/>
        <end position="1553"/>
    </location>
</feature>
<feature type="transmembrane region" description="Helical" evidence="11">
    <location>
        <begin position="1017"/>
        <end position="1036"/>
    </location>
</feature>
<evidence type="ECO:0000313" key="14">
    <source>
        <dbReference type="Proteomes" id="UP000472267"/>
    </source>
</evidence>
<keyword evidence="3 11" id="KW-0812">Transmembrane</keyword>
<feature type="transmembrane region" description="Helical" evidence="11">
    <location>
        <begin position="634"/>
        <end position="652"/>
    </location>
</feature>
<keyword evidence="14" id="KW-1185">Reference proteome</keyword>
<dbReference type="FunCoup" id="A0A672HQD6">
    <property type="interactions" value="503"/>
</dbReference>
<dbReference type="InterPro" id="IPR052081">
    <property type="entry name" value="Dispatched_Hh_regulator"/>
</dbReference>
<dbReference type="GO" id="GO:1904680">
    <property type="term" value="F:peptide transmembrane transporter activity"/>
    <property type="evidence" value="ECO:0007669"/>
    <property type="project" value="TreeGrafter"/>
</dbReference>
<dbReference type="PANTHER" id="PTHR45951">
    <property type="entry name" value="PROTEIN DISPATCHED-RELATED"/>
    <property type="match status" value="1"/>
</dbReference>
<dbReference type="CTD" id="84976"/>
<feature type="region of interest" description="Disordered" evidence="10">
    <location>
        <begin position="1390"/>
        <end position="1465"/>
    </location>
</feature>
<name>A0A672HQD6_SALFA</name>
<feature type="transmembrane region" description="Helical" evidence="11">
    <location>
        <begin position="555"/>
        <end position="576"/>
    </location>
</feature>
<dbReference type="FunFam" id="1.20.1640.10:FF:000011">
    <property type="entry name" value="Dispatched RND transporter family member 1"/>
    <property type="match status" value="1"/>
</dbReference>
<proteinExistence type="inferred from homology"/>
<keyword evidence="2" id="KW-0217">Developmental protein</keyword>
<feature type="transmembrane region" description="Helical" evidence="11">
    <location>
        <begin position="751"/>
        <end position="769"/>
    </location>
</feature>
<evidence type="ECO:0000256" key="11">
    <source>
        <dbReference type="SAM" id="Phobius"/>
    </source>
</evidence>
<comment type="function">
    <text evidence="8">Functions in hedgehog (Hh) signaling. Regulates the release and extracellular accumulation of cholesterol-modified hedgehog proteins and is hence required for effective production of the Hh signal. Synergizes with SCUBE2 to cause an increase in SHH secretion.</text>
</comment>
<accession>A0A672HQD6</accession>
<keyword evidence="5 11" id="KW-0472">Membrane</keyword>
<protein>
    <recommendedName>
        <fullName evidence="9">Protein dispatched homolog 1</fullName>
    </recommendedName>
</protein>
<comment type="similarity">
    <text evidence="7">Belongs to the dispatched family.</text>
</comment>
<evidence type="ECO:0000256" key="2">
    <source>
        <dbReference type="ARBA" id="ARBA00022473"/>
    </source>
</evidence>
<feature type="compositionally biased region" description="Polar residues" evidence="10">
    <location>
        <begin position="63"/>
        <end position="73"/>
    </location>
</feature>
<feature type="region of interest" description="Disordered" evidence="10">
    <location>
        <begin position="1"/>
        <end position="116"/>
    </location>
</feature>
<feature type="transmembrane region" description="Helical" evidence="11">
    <location>
        <begin position="1111"/>
        <end position="1128"/>
    </location>
</feature>
<reference evidence="13" key="2">
    <citation type="submission" date="2025-08" db="UniProtKB">
        <authorList>
            <consortium name="Ensembl"/>
        </authorList>
    </citation>
    <scope>IDENTIFICATION</scope>
</reference>
<dbReference type="OrthoDB" id="193905at2759"/>
<feature type="domain" description="SSD" evidence="12">
    <location>
        <begin position="555"/>
        <end position="689"/>
    </location>
</feature>
<evidence type="ECO:0000313" key="13">
    <source>
        <dbReference type="Ensembl" id="ENSSFAP00005031134.1"/>
    </source>
</evidence>
<dbReference type="InterPro" id="IPR000731">
    <property type="entry name" value="SSD"/>
</dbReference>